<dbReference type="Gene3D" id="1.10.1530.10">
    <property type="match status" value="1"/>
</dbReference>
<dbReference type="Gene3D" id="3.30.1370.60">
    <property type="entry name" value="Hypothetical oxidoreductase yiak, domain 2"/>
    <property type="match status" value="1"/>
</dbReference>
<dbReference type="SUPFAM" id="SSF89733">
    <property type="entry name" value="L-sulfolactate dehydrogenase-like"/>
    <property type="match status" value="1"/>
</dbReference>
<dbReference type="PANTHER" id="PTHR11091:SF0">
    <property type="entry name" value="MALATE DEHYDROGENASE"/>
    <property type="match status" value="1"/>
</dbReference>
<dbReference type="InterPro" id="IPR043143">
    <property type="entry name" value="Mal/L-sulf/L-lact_DH-like_NADP"/>
</dbReference>
<proteinExistence type="inferred from homology"/>
<evidence type="ECO:0000313" key="3">
    <source>
        <dbReference type="EMBL" id="WTY95289.1"/>
    </source>
</evidence>
<dbReference type="GO" id="GO:0016491">
    <property type="term" value="F:oxidoreductase activity"/>
    <property type="evidence" value="ECO:0007669"/>
    <property type="project" value="UniProtKB-KW"/>
</dbReference>
<gene>
    <name evidence="3" type="ORF">OG626_10490</name>
</gene>
<dbReference type="InterPro" id="IPR036111">
    <property type="entry name" value="Mal/L-sulfo/L-lacto_DH-like_sf"/>
</dbReference>
<name>A0AAU3GS88_9ACTN</name>
<dbReference type="InterPro" id="IPR043144">
    <property type="entry name" value="Mal/L-sulf/L-lact_DH-like_ah"/>
</dbReference>
<comment type="similarity">
    <text evidence="1">Belongs to the LDH2/MDH2 oxidoreductase family.</text>
</comment>
<dbReference type="InterPro" id="IPR003767">
    <property type="entry name" value="Malate/L-lactate_DH-like"/>
</dbReference>
<protein>
    <submittedName>
        <fullName evidence="3">Ldh family oxidoreductase</fullName>
    </submittedName>
</protein>
<dbReference type="EMBL" id="CP109535">
    <property type="protein sequence ID" value="WTY95289.1"/>
    <property type="molecule type" value="Genomic_DNA"/>
</dbReference>
<dbReference type="AlphaFoldDB" id="A0AAU3GS88"/>
<accession>A0AAU3GS88</accession>
<sequence length="390" mass="39760">MTTTTPRPEAPQALVGHARLLDAVTGLFARRGLPIDRARTAAEALCHGDLAGFPSHGLFNLERLYLPLLDSGRCDPRAEPVTVNDLGACAVVDHRRALGLWAAAEAMDDAVNRARRHGIGLVSVRGGTHFGCAGFHAARAAAAGMVGVVAANCGGQRLVPAPGGGLPLLGTNPLSVAAPALPGRPYVLDMSTTVVPTGRLRLAEREAAPVPGGWLEDGRGAPVTDPGAYDRGEARLRWLGGEPGTGAYKGFGLGLAVEVLAAGLSGSATGPAPEALTGDGGAQGVDDGVGFLMLAVDAGRLRPGGDFTEAMRDLFGTVADCPPAPGADGEARYPGWWEAERATHRRREGVPLPTGLYEELTTLGLFDNAATAGHATAGHASAGPGAGEAR</sequence>
<dbReference type="Pfam" id="PF02615">
    <property type="entry name" value="Ldh_2"/>
    <property type="match status" value="1"/>
</dbReference>
<keyword evidence="2" id="KW-0560">Oxidoreductase</keyword>
<evidence type="ECO:0000256" key="1">
    <source>
        <dbReference type="ARBA" id="ARBA00006056"/>
    </source>
</evidence>
<reference evidence="3" key="1">
    <citation type="submission" date="2022-10" db="EMBL/GenBank/DDBJ databases">
        <title>The complete genomes of actinobacterial strains from the NBC collection.</title>
        <authorList>
            <person name="Joergensen T.S."/>
            <person name="Alvarez Arevalo M."/>
            <person name="Sterndorff E.B."/>
            <person name="Faurdal D."/>
            <person name="Vuksanovic O."/>
            <person name="Mourched A.-S."/>
            <person name="Charusanti P."/>
            <person name="Shaw S."/>
            <person name="Blin K."/>
            <person name="Weber T."/>
        </authorList>
    </citation>
    <scope>NUCLEOTIDE SEQUENCE</scope>
    <source>
        <strain evidence="3">NBC_01401</strain>
    </source>
</reference>
<dbReference type="PANTHER" id="PTHR11091">
    <property type="entry name" value="OXIDOREDUCTASE-RELATED"/>
    <property type="match status" value="1"/>
</dbReference>
<organism evidence="3">
    <name type="scientific">Streptomyces sp. NBC_01401</name>
    <dbReference type="NCBI Taxonomy" id="2903854"/>
    <lineage>
        <taxon>Bacteria</taxon>
        <taxon>Bacillati</taxon>
        <taxon>Actinomycetota</taxon>
        <taxon>Actinomycetes</taxon>
        <taxon>Kitasatosporales</taxon>
        <taxon>Streptomycetaceae</taxon>
        <taxon>Streptomyces</taxon>
    </lineage>
</organism>
<evidence type="ECO:0000256" key="2">
    <source>
        <dbReference type="ARBA" id="ARBA00023002"/>
    </source>
</evidence>